<organism evidence="1 2">
    <name type="scientific">Daphnia magna</name>
    <dbReference type="NCBI Taxonomy" id="35525"/>
    <lineage>
        <taxon>Eukaryota</taxon>
        <taxon>Metazoa</taxon>
        <taxon>Ecdysozoa</taxon>
        <taxon>Arthropoda</taxon>
        <taxon>Crustacea</taxon>
        <taxon>Branchiopoda</taxon>
        <taxon>Diplostraca</taxon>
        <taxon>Cladocera</taxon>
        <taxon>Anomopoda</taxon>
        <taxon>Daphniidae</taxon>
        <taxon>Daphnia</taxon>
    </lineage>
</organism>
<proteinExistence type="predicted"/>
<reference evidence="1 2" key="1">
    <citation type="journal article" date="2023" name="Nucleic Acids Res.">
        <title>The hologenome of Daphnia magna reveals possible DNA methylation and microbiome-mediated evolution of the host genome.</title>
        <authorList>
            <person name="Chaturvedi A."/>
            <person name="Li X."/>
            <person name="Dhandapani V."/>
            <person name="Marshall H."/>
            <person name="Kissane S."/>
            <person name="Cuenca-Cambronero M."/>
            <person name="Asole G."/>
            <person name="Calvet F."/>
            <person name="Ruiz-Romero M."/>
            <person name="Marangio P."/>
            <person name="Guigo R."/>
            <person name="Rago D."/>
            <person name="Mirbahai L."/>
            <person name="Eastwood N."/>
            <person name="Colbourne J.K."/>
            <person name="Zhou J."/>
            <person name="Mallon E."/>
            <person name="Orsini L."/>
        </authorList>
    </citation>
    <scope>NUCLEOTIDE SEQUENCE [LARGE SCALE GENOMIC DNA]</scope>
    <source>
        <strain evidence="1">LRV0_1</strain>
    </source>
</reference>
<sequence>MHGNVEDVPLGACLKALKRSRDSWFDTLWPRAEIPLMFDSRVVSASFSPNEMRPSQAISGRQRVLLAAASVWHCISMPPRTYRLFP</sequence>
<evidence type="ECO:0000313" key="2">
    <source>
        <dbReference type="Proteomes" id="UP001234178"/>
    </source>
</evidence>
<keyword evidence="2" id="KW-1185">Reference proteome</keyword>
<gene>
    <name evidence="1" type="ORF">OUZ56_008937</name>
</gene>
<evidence type="ECO:0000313" key="1">
    <source>
        <dbReference type="EMBL" id="KAK4023532.1"/>
    </source>
</evidence>
<protein>
    <submittedName>
        <fullName evidence="1">Uncharacterized protein</fullName>
    </submittedName>
</protein>
<name>A0ABR0AEH8_9CRUS</name>
<dbReference type="Proteomes" id="UP001234178">
    <property type="component" value="Unassembled WGS sequence"/>
</dbReference>
<dbReference type="EMBL" id="JAOYFB010000037">
    <property type="protein sequence ID" value="KAK4023532.1"/>
    <property type="molecule type" value="Genomic_DNA"/>
</dbReference>
<comment type="caution">
    <text evidence="1">The sequence shown here is derived from an EMBL/GenBank/DDBJ whole genome shotgun (WGS) entry which is preliminary data.</text>
</comment>
<accession>A0ABR0AEH8</accession>